<dbReference type="EMBL" id="KV722450">
    <property type="protein sequence ID" value="OCH88539.1"/>
    <property type="molecule type" value="Genomic_DNA"/>
</dbReference>
<evidence type="ECO:0000313" key="2">
    <source>
        <dbReference type="EMBL" id="OCH88539.1"/>
    </source>
</evidence>
<protein>
    <submittedName>
        <fullName evidence="2">Uncharacterized protein</fullName>
    </submittedName>
</protein>
<evidence type="ECO:0000256" key="1">
    <source>
        <dbReference type="SAM" id="MobiDB-lite"/>
    </source>
</evidence>
<evidence type="ECO:0000313" key="3">
    <source>
        <dbReference type="Proteomes" id="UP000250043"/>
    </source>
</evidence>
<feature type="non-terminal residue" evidence="2">
    <location>
        <position position="1"/>
    </location>
</feature>
<organism evidence="2 3">
    <name type="scientific">Obba rivulosa</name>
    <dbReference type="NCBI Taxonomy" id="1052685"/>
    <lineage>
        <taxon>Eukaryota</taxon>
        <taxon>Fungi</taxon>
        <taxon>Dikarya</taxon>
        <taxon>Basidiomycota</taxon>
        <taxon>Agaricomycotina</taxon>
        <taxon>Agaricomycetes</taxon>
        <taxon>Polyporales</taxon>
        <taxon>Gelatoporiaceae</taxon>
        <taxon>Obba</taxon>
    </lineage>
</organism>
<gene>
    <name evidence="2" type="ORF">OBBRIDRAFT_734245</name>
</gene>
<name>A0A8E2DK60_9APHY</name>
<proteinExistence type="predicted"/>
<sequence>APVISTSISRPRTPVLGALPPPVFVQHDIPGGVTARGAPIWPGLGTIVGSPGAPSPAPTEDSNLAAEGLLDPRLGLTLAQGMRSQGAISFRDDIDYSRPIGGLIHNRGYSQATFHTADTGDSRATTRRNSHESGHSDAIDLSEI</sequence>
<dbReference type="AlphaFoldDB" id="A0A8E2DK60"/>
<feature type="compositionally biased region" description="Basic and acidic residues" evidence="1">
    <location>
        <begin position="129"/>
        <end position="138"/>
    </location>
</feature>
<dbReference type="Proteomes" id="UP000250043">
    <property type="component" value="Unassembled WGS sequence"/>
</dbReference>
<accession>A0A8E2DK60</accession>
<feature type="region of interest" description="Disordered" evidence="1">
    <location>
        <begin position="114"/>
        <end position="144"/>
    </location>
</feature>
<keyword evidence="3" id="KW-1185">Reference proteome</keyword>
<dbReference type="OrthoDB" id="3039272at2759"/>
<reference evidence="2 3" key="1">
    <citation type="submission" date="2016-07" db="EMBL/GenBank/DDBJ databases">
        <title>Draft genome of the white-rot fungus Obba rivulosa 3A-2.</title>
        <authorList>
            <consortium name="DOE Joint Genome Institute"/>
            <person name="Miettinen O."/>
            <person name="Riley R."/>
            <person name="Acob R."/>
            <person name="Barry K."/>
            <person name="Cullen D."/>
            <person name="De Vries R."/>
            <person name="Hainaut M."/>
            <person name="Hatakka A."/>
            <person name="Henrissat B."/>
            <person name="Hilden K."/>
            <person name="Kuo R."/>
            <person name="Labutti K."/>
            <person name="Lipzen A."/>
            <person name="Makela M.R."/>
            <person name="Sandor L."/>
            <person name="Spatafora J.W."/>
            <person name="Grigoriev I.V."/>
            <person name="Hibbett D.S."/>
        </authorList>
    </citation>
    <scope>NUCLEOTIDE SEQUENCE [LARGE SCALE GENOMIC DNA]</scope>
    <source>
        <strain evidence="2 3">3A-2</strain>
    </source>
</reference>